<dbReference type="PANTHER" id="PTHR23501:SF55">
    <property type="entry name" value="SIDEROPHORE IRON TRANSPORTER, PUTATIVE (AFU_ORTHOLOGUE AFUA_3G03440)-RELATED"/>
    <property type="match status" value="1"/>
</dbReference>
<feature type="transmembrane region" description="Helical" evidence="5">
    <location>
        <begin position="144"/>
        <end position="168"/>
    </location>
</feature>
<organism evidence="6 7">
    <name type="scientific">Alternaria panax</name>
    <dbReference type="NCBI Taxonomy" id="48097"/>
    <lineage>
        <taxon>Eukaryota</taxon>
        <taxon>Fungi</taxon>
        <taxon>Dikarya</taxon>
        <taxon>Ascomycota</taxon>
        <taxon>Pezizomycotina</taxon>
        <taxon>Dothideomycetes</taxon>
        <taxon>Pleosporomycetidae</taxon>
        <taxon>Pleosporales</taxon>
        <taxon>Pleosporineae</taxon>
        <taxon>Pleosporaceae</taxon>
        <taxon>Alternaria</taxon>
        <taxon>Alternaria sect. Panax</taxon>
    </lineage>
</organism>
<evidence type="ECO:0000313" key="7">
    <source>
        <dbReference type="Proteomes" id="UP001199106"/>
    </source>
</evidence>
<gene>
    <name evidence="6" type="ORF">G6011_00790</name>
</gene>
<evidence type="ECO:0000256" key="2">
    <source>
        <dbReference type="ARBA" id="ARBA00022692"/>
    </source>
</evidence>
<proteinExistence type="predicted"/>
<keyword evidence="7" id="KW-1185">Reference proteome</keyword>
<feature type="transmembrane region" description="Helical" evidence="5">
    <location>
        <begin position="103"/>
        <end position="123"/>
    </location>
</feature>
<dbReference type="Proteomes" id="UP001199106">
    <property type="component" value="Unassembled WGS sequence"/>
</dbReference>
<comment type="subcellular location">
    <subcellularLocation>
        <location evidence="1">Membrane</location>
        <topology evidence="1">Multi-pass membrane protein</topology>
    </subcellularLocation>
</comment>
<evidence type="ECO:0000313" key="6">
    <source>
        <dbReference type="EMBL" id="KAG9195669.1"/>
    </source>
</evidence>
<dbReference type="SUPFAM" id="SSF103473">
    <property type="entry name" value="MFS general substrate transporter"/>
    <property type="match status" value="1"/>
</dbReference>
<dbReference type="PANTHER" id="PTHR23501">
    <property type="entry name" value="MAJOR FACILITATOR SUPERFAMILY"/>
    <property type="match status" value="1"/>
</dbReference>
<name>A0AAD4NVD2_9PLEO</name>
<evidence type="ECO:0000256" key="3">
    <source>
        <dbReference type="ARBA" id="ARBA00022989"/>
    </source>
</evidence>
<evidence type="ECO:0000256" key="4">
    <source>
        <dbReference type="ARBA" id="ARBA00023136"/>
    </source>
</evidence>
<dbReference type="GO" id="GO:0022857">
    <property type="term" value="F:transmembrane transporter activity"/>
    <property type="evidence" value="ECO:0007669"/>
    <property type="project" value="TreeGrafter"/>
</dbReference>
<evidence type="ECO:0000256" key="1">
    <source>
        <dbReference type="ARBA" id="ARBA00004141"/>
    </source>
</evidence>
<feature type="transmembrane region" description="Helical" evidence="5">
    <location>
        <begin position="174"/>
        <end position="193"/>
    </location>
</feature>
<reference evidence="6" key="1">
    <citation type="submission" date="2021-07" db="EMBL/GenBank/DDBJ databases">
        <title>Genome Resource of American Ginseng Black Spot Pathogen Alternaria panax.</title>
        <authorList>
            <person name="Qiu C."/>
            <person name="Wang W."/>
            <person name="Liu Z."/>
        </authorList>
    </citation>
    <scope>NUCLEOTIDE SEQUENCE</scope>
    <source>
        <strain evidence="6">BNCC115425</strain>
    </source>
</reference>
<protein>
    <submittedName>
        <fullName evidence="6">Uncharacterized protein</fullName>
    </submittedName>
</protein>
<keyword evidence="4 5" id="KW-0472">Membrane</keyword>
<dbReference type="GO" id="GO:0005886">
    <property type="term" value="C:plasma membrane"/>
    <property type="evidence" value="ECO:0007669"/>
    <property type="project" value="TreeGrafter"/>
</dbReference>
<comment type="caution">
    <text evidence="6">The sequence shown here is derived from an EMBL/GenBank/DDBJ whole genome shotgun (WGS) entry which is preliminary data.</text>
</comment>
<sequence length="198" mass="22368">MSAAYNNVEAYAASQVFNAVGINRVGYSLSVFTADTTSLHHRDLIQALCCSSYLITAWLGGPIPTAFLNGAVYSRYPLVSAFFLLPFNLYALQAKGWDSPMTIYFLVFGIVLLILFGIWERFFAKICFIPWKLLLDRTVARACILPFALFFSYMCWSMYFTSILQVVFNMSVMHISYIMSTFTVGGYIFAALIRSFIS</sequence>
<accession>A0AAD4NVD2</accession>
<dbReference type="EMBL" id="JAANER010000001">
    <property type="protein sequence ID" value="KAG9195669.1"/>
    <property type="molecule type" value="Genomic_DNA"/>
</dbReference>
<dbReference type="InterPro" id="IPR036259">
    <property type="entry name" value="MFS_trans_sf"/>
</dbReference>
<evidence type="ECO:0000256" key="5">
    <source>
        <dbReference type="SAM" id="Phobius"/>
    </source>
</evidence>
<dbReference type="AlphaFoldDB" id="A0AAD4NVD2"/>
<keyword evidence="3 5" id="KW-1133">Transmembrane helix</keyword>
<keyword evidence="2 5" id="KW-0812">Transmembrane</keyword>